<organism evidence="2 3">
    <name type="scientific">Ligilactobacillus pabuli</name>
    <dbReference type="NCBI Taxonomy" id="2886039"/>
    <lineage>
        <taxon>Bacteria</taxon>
        <taxon>Bacillati</taxon>
        <taxon>Bacillota</taxon>
        <taxon>Bacilli</taxon>
        <taxon>Lactobacillales</taxon>
        <taxon>Lactobacillaceae</taxon>
        <taxon>Ligilactobacillus</taxon>
    </lineage>
</organism>
<dbReference type="InterPro" id="IPR001296">
    <property type="entry name" value="Glyco_trans_1"/>
</dbReference>
<accession>A0ABQ5JIN2</accession>
<name>A0ABQ5JIN2_9LACO</name>
<gene>
    <name evidence="2" type="ORF">LPAF129_07140</name>
</gene>
<dbReference type="EMBL" id="BQXH01000005">
    <property type="protein sequence ID" value="GKS81029.1"/>
    <property type="molecule type" value="Genomic_DNA"/>
</dbReference>
<feature type="domain" description="Glycosyl transferase family 1" evidence="1">
    <location>
        <begin position="179"/>
        <end position="314"/>
    </location>
</feature>
<reference evidence="2" key="1">
    <citation type="journal article" date="2022" name="Int. J. Syst. Evol. Microbiol.">
        <title>A novel species of lactic acid bacteria, Ligilactobacillus pabuli sp. nov., isolated from alfalfa silage.</title>
        <authorList>
            <person name="Tohno M."/>
            <person name="Tanizawa Y."/>
            <person name="Sawada H."/>
            <person name="Sakamoto M."/>
            <person name="Ohkuma M."/>
            <person name="Kobayashi H."/>
        </authorList>
    </citation>
    <scope>NUCLEOTIDE SEQUENCE</scope>
    <source>
        <strain evidence="2">AF129</strain>
    </source>
</reference>
<dbReference type="Pfam" id="PF00534">
    <property type="entry name" value="Glycos_transf_1"/>
    <property type="match status" value="1"/>
</dbReference>
<evidence type="ECO:0000313" key="2">
    <source>
        <dbReference type="EMBL" id="GKS81029.1"/>
    </source>
</evidence>
<comment type="caution">
    <text evidence="2">The sequence shown here is derived from an EMBL/GenBank/DDBJ whole genome shotgun (WGS) entry which is preliminary data.</text>
</comment>
<sequence length="407" mass="47350">MEKSIAIIGFNIFSAGGTTRSNLNNIHDFLAAGYQVHYYNFREFKKIDVVKLIRENSFLEGAYFHEVKDIQDDLEGDTVFITREGFFPLAKYIRYNYPDKVVIGEMHAALPMDDKMDLEPNFPYFHYVRVATKSIQDFIRNEYHFDRTYVQTVSLSHLSTKENPNFKTSRRDAYGNANFLVNSRFDPQKDIPYAIKLMDCLVNKMGHRDFRFFVNGYGPSQTMIKKLIEHYNLTDYVFMNESQPDNYMYLSTAKVETLGYSIAEEFAKGHAIVVYAGDDGVVRENYENFHNCLWITKDIADDSQKVLQFADQENSLEGYRANLNYLAPLTDSYVKYFEENTALAKETQKPDKVISLDELLDKIETTSLADELTKYRKIYYKIKKWPIIGSIISNEKLKTAARKVLSR</sequence>
<dbReference type="SUPFAM" id="SSF53756">
    <property type="entry name" value="UDP-Glycosyltransferase/glycogen phosphorylase"/>
    <property type="match status" value="1"/>
</dbReference>
<evidence type="ECO:0000313" key="3">
    <source>
        <dbReference type="Proteomes" id="UP001055149"/>
    </source>
</evidence>
<dbReference type="Proteomes" id="UP001055149">
    <property type="component" value="Unassembled WGS sequence"/>
</dbReference>
<dbReference type="RefSeq" id="WP_244054801.1">
    <property type="nucleotide sequence ID" value="NZ_BQXH01000005.1"/>
</dbReference>
<keyword evidence="3" id="KW-1185">Reference proteome</keyword>
<evidence type="ECO:0000259" key="1">
    <source>
        <dbReference type="Pfam" id="PF00534"/>
    </source>
</evidence>
<dbReference type="Gene3D" id="3.40.50.2000">
    <property type="entry name" value="Glycogen Phosphorylase B"/>
    <property type="match status" value="1"/>
</dbReference>
<proteinExistence type="predicted"/>
<protein>
    <recommendedName>
        <fullName evidence="1">Glycosyl transferase family 1 domain-containing protein</fullName>
    </recommendedName>
</protein>